<dbReference type="Pfam" id="PF13400">
    <property type="entry name" value="Tad"/>
    <property type="match status" value="1"/>
</dbReference>
<evidence type="ECO:0000259" key="3">
    <source>
        <dbReference type="Pfam" id="PF13400"/>
    </source>
</evidence>
<feature type="domain" description="Putative Flp pilus-assembly TadG-like N-terminal" evidence="3">
    <location>
        <begin position="21"/>
        <end position="65"/>
    </location>
</feature>
<reference evidence="4 5" key="1">
    <citation type="submission" date="2020-08" db="EMBL/GenBank/DDBJ databases">
        <title>Functional genomics of gut bacteria from endangered species of beetles.</title>
        <authorList>
            <person name="Carlos-Shanley C."/>
        </authorList>
    </citation>
    <scope>NUCLEOTIDE SEQUENCE [LARGE SCALE GENOMIC DNA]</scope>
    <source>
        <strain evidence="4 5">S00124</strain>
    </source>
</reference>
<accession>A0ABR6RI65</accession>
<proteinExistence type="predicted"/>
<evidence type="ECO:0000259" key="2">
    <source>
        <dbReference type="Pfam" id="PF09977"/>
    </source>
</evidence>
<keyword evidence="1" id="KW-0812">Transmembrane</keyword>
<dbReference type="InterPro" id="IPR028087">
    <property type="entry name" value="Tad_N"/>
</dbReference>
<name>A0ABR6RI65_9BURK</name>
<gene>
    <name evidence="4" type="ORF">HNP33_002965</name>
</gene>
<dbReference type="RefSeq" id="WP_184709824.1">
    <property type="nucleotide sequence ID" value="NZ_JACHKZ010000020.1"/>
</dbReference>
<feature type="transmembrane region" description="Helical" evidence="1">
    <location>
        <begin position="21"/>
        <end position="48"/>
    </location>
</feature>
<evidence type="ECO:0000256" key="1">
    <source>
        <dbReference type="SAM" id="Phobius"/>
    </source>
</evidence>
<organism evidence="4 5">
    <name type="scientific">Comamonas odontotermitis</name>
    <dbReference type="NCBI Taxonomy" id="379895"/>
    <lineage>
        <taxon>Bacteria</taxon>
        <taxon>Pseudomonadati</taxon>
        <taxon>Pseudomonadota</taxon>
        <taxon>Betaproteobacteria</taxon>
        <taxon>Burkholderiales</taxon>
        <taxon>Comamonadaceae</taxon>
        <taxon>Comamonas</taxon>
    </lineage>
</organism>
<dbReference type="EMBL" id="JACHKZ010000020">
    <property type="protein sequence ID" value="MBB6578860.1"/>
    <property type="molecule type" value="Genomic_DNA"/>
</dbReference>
<evidence type="ECO:0000313" key="5">
    <source>
        <dbReference type="Proteomes" id="UP000562492"/>
    </source>
</evidence>
<keyword evidence="5" id="KW-1185">Reference proteome</keyword>
<dbReference type="Pfam" id="PF09977">
    <property type="entry name" value="Tad_C"/>
    <property type="match status" value="1"/>
</dbReference>
<feature type="domain" description="DUF2134" evidence="2">
    <location>
        <begin position="76"/>
        <end position="154"/>
    </location>
</feature>
<dbReference type="Proteomes" id="UP000562492">
    <property type="component" value="Unassembled WGS sequence"/>
</dbReference>
<keyword evidence="1" id="KW-0472">Membrane</keyword>
<comment type="caution">
    <text evidence="4">The sequence shown here is derived from an EMBL/GenBank/DDBJ whole genome shotgun (WGS) entry which is preliminary data.</text>
</comment>
<sequence>MIYRPQPQAPSQIHRSMRQDGSILVQFALILGVLIAILGIVDVGYMYYAKRDLQRIADLAALEAVRGLDYGEGGSANCQLKGRNSIQDNWPAALAIDQANTAITCGNWDPIKHAAPLHFGANGPLNAAHAFVQGKSPILLPGPWSRTISAEAVAKFNEPLVNFSVGTTLLNVGCNQQLAPLVQLLKIVGIGNPCVAAGGYEGLVGAKISASGLLKALGLPLDTNLSVVDLNDLLAAKKVSLGDLLNTALTLGGHTELLALNAEILRLLGLQMGIDALNLEIPLGSGPGGPGIFAGIHAPDGTTASALDVQLDVLDVVTAAIGVGTSGRGVSVPGLGIQIPGILPNLLQVKAGVIEPPSIGLGGVGATAYNAQVRLYADVDTSGGVLGGLLQLLGTRIKLPIFIDVARAKATVQDISCKVPGKDSTATLRVDASIANACIGKAAGNPFSTRTPICETIQSEDLVSVLGLIKIRDHVNVDALQNTYTSPAMKAGDTWRTNGNSLNLGTTLSSLVSELLRLVGNLLGAPNESQWTPAENQQAAQTMADYYIGTGPNALPSLPKVNLGIHIPAIPGAYDTSALVNRLSADIDRSGQGCLLGIPFLCWQTNEWKTWGDSVGRVDGGLLVPKYIGAGSCLTSAGNSSAAFNQCIRNKLSEELLKKPNNNKPKNFLQVLLAPLLDVLKAILDPLGNLLAGPVLRDLLGIELGLNDVNVKSVGCGNAQLVY</sequence>
<protein>
    <submittedName>
        <fullName evidence="4">Membrane protein</fullName>
    </submittedName>
</protein>
<evidence type="ECO:0000313" key="4">
    <source>
        <dbReference type="EMBL" id="MBB6578860.1"/>
    </source>
</evidence>
<dbReference type="InterPro" id="IPR018705">
    <property type="entry name" value="DUF2134_membrane"/>
</dbReference>
<keyword evidence="1" id="KW-1133">Transmembrane helix</keyword>